<evidence type="ECO:0000313" key="2">
    <source>
        <dbReference type="EMBL" id="CED83923.1"/>
    </source>
</evidence>
<reference evidence="2" key="1">
    <citation type="submission" date="2014-08" db="EMBL/GenBank/DDBJ databases">
        <authorList>
            <person name="Sharma Rahul"/>
            <person name="Thines Marco"/>
        </authorList>
    </citation>
    <scope>NUCLEOTIDE SEQUENCE</scope>
</reference>
<name>A0A0F7SVE5_PHARH</name>
<dbReference type="PANTHER" id="PTHR31684">
    <property type="entry name" value="COILED-COIL DOMAIN-CONTAINING PROTEIN 43"/>
    <property type="match status" value="1"/>
</dbReference>
<protein>
    <submittedName>
        <fullName evidence="2">Uncharacterized protein</fullName>
    </submittedName>
</protein>
<dbReference type="InterPro" id="IPR037666">
    <property type="entry name" value="CCDC43"/>
</dbReference>
<dbReference type="EMBL" id="LN483157">
    <property type="protein sequence ID" value="CED83923.1"/>
    <property type="molecule type" value="Genomic_DNA"/>
</dbReference>
<organism evidence="2">
    <name type="scientific">Phaffia rhodozyma</name>
    <name type="common">Yeast</name>
    <name type="synonym">Xanthophyllomyces dendrorhous</name>
    <dbReference type="NCBI Taxonomy" id="264483"/>
    <lineage>
        <taxon>Eukaryota</taxon>
        <taxon>Fungi</taxon>
        <taxon>Dikarya</taxon>
        <taxon>Basidiomycota</taxon>
        <taxon>Agaricomycotina</taxon>
        <taxon>Tremellomycetes</taxon>
        <taxon>Cystofilobasidiales</taxon>
        <taxon>Mrakiaceae</taxon>
        <taxon>Phaffia</taxon>
    </lineage>
</organism>
<feature type="compositionally biased region" description="Basic and acidic residues" evidence="1">
    <location>
        <begin position="226"/>
        <end position="235"/>
    </location>
</feature>
<feature type="region of interest" description="Disordered" evidence="1">
    <location>
        <begin position="133"/>
        <end position="158"/>
    </location>
</feature>
<feature type="region of interest" description="Disordered" evidence="1">
    <location>
        <begin position="84"/>
        <end position="108"/>
    </location>
</feature>
<proteinExistence type="predicted"/>
<feature type="region of interest" description="Disordered" evidence="1">
    <location>
        <begin position="211"/>
        <end position="248"/>
    </location>
</feature>
<sequence>MSEGLPPLELFISTSLESSLGAPVSEDNIEYIARLVEEEALEDEDKIEAVRGILETEFEGREEVVIEQAVLSILEEHRRLLAEIPSPTLSESESSESEDDDSSNNPAIQDPAFQERLRKALLIQQYGLVEDDSASSYAVREGGPGPGEGKKPAEGGIDEALLRSELKRMSMKKKTRKKYDSVNEDYFASGNLNREKMKYEDAQKRAAAKATAAEKKVNDKAGYAKQKADQQAKLEARRKKAAKGERRG</sequence>
<evidence type="ECO:0000256" key="1">
    <source>
        <dbReference type="SAM" id="MobiDB-lite"/>
    </source>
</evidence>
<dbReference type="AlphaFoldDB" id="A0A0F7SVE5"/>
<feature type="compositionally biased region" description="Acidic residues" evidence="1">
    <location>
        <begin position="93"/>
        <end position="102"/>
    </location>
</feature>
<dbReference type="PANTHER" id="PTHR31684:SF2">
    <property type="entry name" value="COILED-COIL DOMAIN-CONTAINING PROTEIN 43"/>
    <property type="match status" value="1"/>
</dbReference>
<accession>A0A0F7SVE5</accession>